<name>A0A967EX33_9PROT</name>
<dbReference type="PANTHER" id="PTHR16263">
    <property type="entry name" value="TETRATRICOPEPTIDE REPEAT PROTEIN 38"/>
    <property type="match status" value="1"/>
</dbReference>
<accession>A0A967EX33</accession>
<evidence type="ECO:0000256" key="2">
    <source>
        <dbReference type="ARBA" id="ARBA00019992"/>
    </source>
</evidence>
<proteinExistence type="inferred from homology"/>
<evidence type="ECO:0000256" key="4">
    <source>
        <dbReference type="ARBA" id="ARBA00022803"/>
    </source>
</evidence>
<keyword evidence="4" id="KW-0802">TPR repeat</keyword>
<keyword evidence="3" id="KW-0677">Repeat</keyword>
<dbReference type="Proteomes" id="UP000761264">
    <property type="component" value="Unassembled WGS sequence"/>
</dbReference>
<dbReference type="InterPro" id="IPR033891">
    <property type="entry name" value="TTC38"/>
</dbReference>
<dbReference type="EMBL" id="JAAQPH010000002">
    <property type="protein sequence ID" value="NIA67460.1"/>
    <property type="molecule type" value="Genomic_DNA"/>
</dbReference>
<dbReference type="AlphaFoldDB" id="A0A967EX33"/>
<dbReference type="InterPro" id="IPR011990">
    <property type="entry name" value="TPR-like_helical_dom_sf"/>
</dbReference>
<dbReference type="Gene3D" id="1.25.40.10">
    <property type="entry name" value="Tetratricopeptide repeat domain"/>
    <property type="match status" value="1"/>
</dbReference>
<dbReference type="CDD" id="cd05804">
    <property type="entry name" value="StaR_like"/>
    <property type="match status" value="1"/>
</dbReference>
<sequence length="448" mass="49821">MTHVDARGEPVSGASETAITLYEKALAQLQCYQGDPVATIEAAIEDSPEFVMAHCLRAYLFALATEVEAMAEARASFDAASGLTTSARERRHLAAIKQFLAGSWEGAISALEDVLIDSPRDALALQVVHLSDFYTGDARSLRDHVARVLPEWSADDPGYHALLAMYAFGLEECGDYARAEDMGRRAIDLNPHDAWAQHAVAHVMEMQGRQDDGIKWMAGRERYWAEDNFFAIHNWWHLALFHLDLDQTDRVLSLYDGPLRKDRSQVMLDLLDASALLWRLHLRDVDVGERWMELADCWEPLAGDGFYAFNDAHAMMAFMAAGRDEAADAVLAAQQRAMAGNASNAMMTNQIGHPVCNALRAFGRGDYATCVDLLRPLRSRLNRFGGSHAQRDIFDLTLLEAAKRAGQLALVRELANERVELKPSSPLNQRYREDAARRLAEISGAAMF</sequence>
<evidence type="ECO:0000313" key="6">
    <source>
        <dbReference type="Proteomes" id="UP000761264"/>
    </source>
</evidence>
<evidence type="ECO:0000256" key="1">
    <source>
        <dbReference type="ARBA" id="ARBA00005857"/>
    </source>
</evidence>
<reference evidence="5" key="1">
    <citation type="submission" date="2020-03" db="EMBL/GenBank/DDBJ databases">
        <title>Genome of Pelagibius litoralis DSM 21314T.</title>
        <authorList>
            <person name="Wang G."/>
        </authorList>
    </citation>
    <scope>NUCLEOTIDE SEQUENCE</scope>
    <source>
        <strain evidence="5">DSM 21314</strain>
    </source>
</reference>
<protein>
    <recommendedName>
        <fullName evidence="2">Tetratricopeptide repeat protein 38</fullName>
    </recommendedName>
</protein>
<keyword evidence="6" id="KW-1185">Reference proteome</keyword>
<gene>
    <name evidence="5" type="ORF">HBA54_02540</name>
</gene>
<dbReference type="PANTHER" id="PTHR16263:SF4">
    <property type="entry name" value="TETRATRICOPEPTIDE REPEAT PROTEIN 38"/>
    <property type="match status" value="1"/>
</dbReference>
<comment type="similarity">
    <text evidence="1">Belongs to the TTC38 family.</text>
</comment>
<dbReference type="SUPFAM" id="SSF48452">
    <property type="entry name" value="TPR-like"/>
    <property type="match status" value="1"/>
</dbReference>
<organism evidence="5 6">
    <name type="scientific">Pelagibius litoralis</name>
    <dbReference type="NCBI Taxonomy" id="374515"/>
    <lineage>
        <taxon>Bacteria</taxon>
        <taxon>Pseudomonadati</taxon>
        <taxon>Pseudomonadota</taxon>
        <taxon>Alphaproteobacteria</taxon>
        <taxon>Rhodospirillales</taxon>
        <taxon>Rhodovibrionaceae</taxon>
        <taxon>Pelagibius</taxon>
    </lineage>
</organism>
<evidence type="ECO:0000313" key="5">
    <source>
        <dbReference type="EMBL" id="NIA67460.1"/>
    </source>
</evidence>
<comment type="caution">
    <text evidence="5">The sequence shown here is derived from an EMBL/GenBank/DDBJ whole genome shotgun (WGS) entry which is preliminary data.</text>
</comment>
<evidence type="ECO:0000256" key="3">
    <source>
        <dbReference type="ARBA" id="ARBA00022737"/>
    </source>
</evidence>